<evidence type="ECO:0000313" key="7">
    <source>
        <dbReference type="Proteomes" id="UP000315377"/>
    </source>
</evidence>
<dbReference type="InterPro" id="IPR018060">
    <property type="entry name" value="HTH_AraC"/>
</dbReference>
<evidence type="ECO:0000313" key="6">
    <source>
        <dbReference type="EMBL" id="QDM42246.1"/>
    </source>
</evidence>
<evidence type="ECO:0000256" key="3">
    <source>
        <dbReference type="ARBA" id="ARBA00023163"/>
    </source>
</evidence>
<dbReference type="PROSITE" id="PS00041">
    <property type="entry name" value="HTH_ARAC_FAMILY_1"/>
    <property type="match status" value="1"/>
</dbReference>
<reference evidence="6 7" key="1">
    <citation type="submission" date="2019-07" db="EMBL/GenBank/DDBJ databases">
        <title>Paenibacillus thiaminolyticus NRRL B-4156.</title>
        <authorList>
            <person name="Hehnly C."/>
            <person name="Zhang L."/>
        </authorList>
    </citation>
    <scope>NUCLEOTIDE SEQUENCE [LARGE SCALE GENOMIC DNA]</scope>
    <source>
        <strain evidence="6 7">NRRL B-4156</strain>
    </source>
</reference>
<dbReference type="Pfam" id="PF12833">
    <property type="entry name" value="HTH_18"/>
    <property type="match status" value="1"/>
</dbReference>
<name>A0AAP9IZC3_PANTH</name>
<accession>A0AAP9IZC3</accession>
<dbReference type="Proteomes" id="UP001209276">
    <property type="component" value="Unassembled WGS sequence"/>
</dbReference>
<evidence type="ECO:0000313" key="8">
    <source>
        <dbReference type="Proteomes" id="UP001209276"/>
    </source>
</evidence>
<proteinExistence type="predicted"/>
<dbReference type="Gene3D" id="1.10.10.60">
    <property type="entry name" value="Homeodomain-like"/>
    <property type="match status" value="2"/>
</dbReference>
<protein>
    <submittedName>
        <fullName evidence="6">AraC family transcriptional regulator</fullName>
    </submittedName>
</protein>
<feature type="domain" description="HTH araC/xylS-type" evidence="4">
    <location>
        <begin position="29"/>
        <end position="127"/>
    </location>
</feature>
<keyword evidence="2" id="KW-0238">DNA-binding</keyword>
<dbReference type="GO" id="GO:0003700">
    <property type="term" value="F:DNA-binding transcription factor activity"/>
    <property type="evidence" value="ECO:0007669"/>
    <property type="project" value="InterPro"/>
</dbReference>
<dbReference type="EMBL" id="CP041405">
    <property type="protein sequence ID" value="QDM42246.1"/>
    <property type="molecule type" value="Genomic_DNA"/>
</dbReference>
<dbReference type="AlphaFoldDB" id="A0AAP9IZC3"/>
<dbReference type="PANTHER" id="PTHR43280:SF2">
    <property type="entry name" value="HTH-TYPE TRANSCRIPTIONAL REGULATOR EXSA"/>
    <property type="match status" value="1"/>
</dbReference>
<keyword evidence="8" id="KW-1185">Reference proteome</keyword>
<dbReference type="PROSITE" id="PS01124">
    <property type="entry name" value="HTH_ARAC_FAMILY_2"/>
    <property type="match status" value="1"/>
</dbReference>
<dbReference type="Proteomes" id="UP000315377">
    <property type="component" value="Chromosome"/>
</dbReference>
<reference evidence="5 8" key="2">
    <citation type="submission" date="2022-05" db="EMBL/GenBank/DDBJ databases">
        <title>Genome Sequencing of Bee-Associated Microbes.</title>
        <authorList>
            <person name="Dunlap C."/>
        </authorList>
    </citation>
    <scope>NUCLEOTIDE SEQUENCE [LARGE SCALE GENOMIC DNA]</scope>
    <source>
        <strain evidence="5 8">NRRL B-14613</strain>
    </source>
</reference>
<evidence type="ECO:0000313" key="5">
    <source>
        <dbReference type="EMBL" id="MCY9606638.1"/>
    </source>
</evidence>
<dbReference type="SUPFAM" id="SSF46689">
    <property type="entry name" value="Homeodomain-like"/>
    <property type="match status" value="2"/>
</dbReference>
<dbReference type="PANTHER" id="PTHR43280">
    <property type="entry name" value="ARAC-FAMILY TRANSCRIPTIONAL REGULATOR"/>
    <property type="match status" value="1"/>
</dbReference>
<dbReference type="RefSeq" id="WP_087443745.1">
    <property type="nucleotide sequence ID" value="NZ_CABMNB010000036.1"/>
</dbReference>
<gene>
    <name evidence="6" type="ORF">FLT43_01015</name>
    <name evidence="5" type="ORF">M5W83_05620</name>
</gene>
<sequence>MNAKRELTPQEGQGMRIQMMKDEHIVAAEQAILYMKSHLEDDITSEQMAAHVGYSPYHFTRIFKSVTGISPRHYLSALRMESGKSALLQAPSLLVKVLLSIGFRSAGSFNTRFKQQVGVPPRAFRIGSAALTAYMNQFKERELSLPVPGKEAAPQITCRIEAPASFRGLIFVGLFPRPIPDQRPIAGTALAGGKLTCAFADVPSGTYHALAAGIPWSLRPKDYFVLDRAIRGKYPSAIEVNDQTELGIAIQLRDPLPYDPPIVISLPQLLFEKNKESNTAK</sequence>
<keyword evidence="1" id="KW-0805">Transcription regulation</keyword>
<evidence type="ECO:0000259" key="4">
    <source>
        <dbReference type="PROSITE" id="PS01124"/>
    </source>
</evidence>
<dbReference type="GO" id="GO:0043565">
    <property type="term" value="F:sequence-specific DNA binding"/>
    <property type="evidence" value="ECO:0007669"/>
    <property type="project" value="InterPro"/>
</dbReference>
<keyword evidence="3" id="KW-0804">Transcription</keyword>
<dbReference type="SMART" id="SM00342">
    <property type="entry name" value="HTH_ARAC"/>
    <property type="match status" value="1"/>
</dbReference>
<evidence type="ECO:0000256" key="1">
    <source>
        <dbReference type="ARBA" id="ARBA00023015"/>
    </source>
</evidence>
<dbReference type="EMBL" id="JAMDMM010000014">
    <property type="protein sequence ID" value="MCY9606638.1"/>
    <property type="molecule type" value="Genomic_DNA"/>
</dbReference>
<dbReference type="GeneID" id="76994574"/>
<evidence type="ECO:0000256" key="2">
    <source>
        <dbReference type="ARBA" id="ARBA00023125"/>
    </source>
</evidence>
<organism evidence="6 7">
    <name type="scientific">Paenibacillus thiaminolyticus</name>
    <name type="common">Bacillus thiaminolyticus</name>
    <dbReference type="NCBI Taxonomy" id="49283"/>
    <lineage>
        <taxon>Bacteria</taxon>
        <taxon>Bacillati</taxon>
        <taxon>Bacillota</taxon>
        <taxon>Bacilli</taxon>
        <taxon>Bacillales</taxon>
        <taxon>Paenibacillaceae</taxon>
        <taxon>Paenibacillus</taxon>
    </lineage>
</organism>
<dbReference type="InterPro" id="IPR018062">
    <property type="entry name" value="HTH_AraC-typ_CS"/>
</dbReference>
<dbReference type="InterPro" id="IPR009057">
    <property type="entry name" value="Homeodomain-like_sf"/>
</dbReference>